<sequence length="119" mass="12738">MSRSHQAPRRAAATLVTSALAAVLALGLAGCGSSGTEHTVTIDGLKWTPAEIEIEVGDTVVWDMESNGMPHDVVSDDELFASELMTEGEFRYTFTEAGEYGYHCTPHPPMIGTITVVEP</sequence>
<dbReference type="InterPro" id="IPR052721">
    <property type="entry name" value="ET_Amicyanin"/>
</dbReference>
<dbReference type="Gene3D" id="2.60.40.420">
    <property type="entry name" value="Cupredoxins - blue copper proteins"/>
    <property type="match status" value="1"/>
</dbReference>
<evidence type="ECO:0000256" key="2">
    <source>
        <dbReference type="ARBA" id="ARBA00023008"/>
    </source>
</evidence>
<gene>
    <name evidence="5" type="ORF">CZ674_00020</name>
</gene>
<dbReference type="PROSITE" id="PS51257">
    <property type="entry name" value="PROKAR_LIPOPROTEIN"/>
    <property type="match status" value="1"/>
</dbReference>
<organism evidence="5 6">
    <name type="scientific">Agrococcus casei LMG 22410</name>
    <dbReference type="NCBI Taxonomy" id="1255656"/>
    <lineage>
        <taxon>Bacteria</taxon>
        <taxon>Bacillati</taxon>
        <taxon>Actinomycetota</taxon>
        <taxon>Actinomycetes</taxon>
        <taxon>Micrococcales</taxon>
        <taxon>Microbacteriaceae</taxon>
        <taxon>Agrococcus</taxon>
    </lineage>
</organism>
<evidence type="ECO:0000313" key="6">
    <source>
        <dbReference type="Proteomes" id="UP000195787"/>
    </source>
</evidence>
<keyword evidence="3" id="KW-0732">Signal</keyword>
<feature type="signal peptide" evidence="3">
    <location>
        <begin position="1"/>
        <end position="21"/>
    </location>
</feature>
<dbReference type="InterPro" id="IPR000923">
    <property type="entry name" value="BlueCu_1"/>
</dbReference>
<evidence type="ECO:0000313" key="5">
    <source>
        <dbReference type="EMBL" id="SJM45607.1"/>
    </source>
</evidence>
<dbReference type="SUPFAM" id="SSF49503">
    <property type="entry name" value="Cupredoxins"/>
    <property type="match status" value="1"/>
</dbReference>
<reference evidence="5 6" key="1">
    <citation type="submission" date="2017-02" db="EMBL/GenBank/DDBJ databases">
        <authorList>
            <person name="Peterson S.W."/>
        </authorList>
    </citation>
    <scope>NUCLEOTIDE SEQUENCE [LARGE SCALE GENOMIC DNA]</scope>
    <source>
        <strain evidence="5 6">LMG 22410</strain>
    </source>
</reference>
<keyword evidence="2" id="KW-0186">Copper</keyword>
<dbReference type="PANTHER" id="PTHR36507:SF1">
    <property type="entry name" value="BLL1555 PROTEIN"/>
    <property type="match status" value="1"/>
</dbReference>
<feature type="domain" description="Blue (type 1) copper" evidence="4">
    <location>
        <begin position="39"/>
        <end position="116"/>
    </location>
</feature>
<evidence type="ECO:0000256" key="1">
    <source>
        <dbReference type="ARBA" id="ARBA00022723"/>
    </source>
</evidence>
<dbReference type="RefSeq" id="WP_051216436.1">
    <property type="nucleotide sequence ID" value="NZ_FUHU01000003.1"/>
</dbReference>
<dbReference type="Proteomes" id="UP000195787">
    <property type="component" value="Unassembled WGS sequence"/>
</dbReference>
<evidence type="ECO:0000256" key="3">
    <source>
        <dbReference type="SAM" id="SignalP"/>
    </source>
</evidence>
<keyword evidence="1" id="KW-0479">Metal-binding</keyword>
<dbReference type="InterPro" id="IPR008972">
    <property type="entry name" value="Cupredoxin"/>
</dbReference>
<name>A0A1R4EPH6_9MICO</name>
<dbReference type="AlphaFoldDB" id="A0A1R4EPH6"/>
<proteinExistence type="predicted"/>
<dbReference type="Pfam" id="PF00127">
    <property type="entry name" value="Copper-bind"/>
    <property type="match status" value="1"/>
</dbReference>
<dbReference type="GO" id="GO:0005507">
    <property type="term" value="F:copper ion binding"/>
    <property type="evidence" value="ECO:0007669"/>
    <property type="project" value="InterPro"/>
</dbReference>
<dbReference type="GO" id="GO:0009055">
    <property type="term" value="F:electron transfer activity"/>
    <property type="evidence" value="ECO:0007669"/>
    <property type="project" value="InterPro"/>
</dbReference>
<evidence type="ECO:0000259" key="4">
    <source>
        <dbReference type="Pfam" id="PF00127"/>
    </source>
</evidence>
<accession>A0A1R4EPH6</accession>
<feature type="chain" id="PRO_5010359119" evidence="3">
    <location>
        <begin position="22"/>
        <end position="119"/>
    </location>
</feature>
<keyword evidence="6" id="KW-1185">Reference proteome</keyword>
<dbReference type="PANTHER" id="PTHR36507">
    <property type="entry name" value="BLL1555 PROTEIN"/>
    <property type="match status" value="1"/>
</dbReference>
<protein>
    <submittedName>
        <fullName evidence="5">Copper binding protein, plastocyanin/azurin family</fullName>
    </submittedName>
</protein>
<dbReference type="OrthoDB" id="574459at2"/>
<dbReference type="GeneID" id="303171593"/>
<dbReference type="EMBL" id="FUHU01000003">
    <property type="protein sequence ID" value="SJM45607.1"/>
    <property type="molecule type" value="Genomic_DNA"/>
</dbReference>